<dbReference type="AlphaFoldDB" id="A0A4Y7TN14"/>
<evidence type="ECO:0000256" key="8">
    <source>
        <dbReference type="PROSITE-ProRule" id="PRU10060"/>
    </source>
</evidence>
<dbReference type="Gene3D" id="1.50.10.10">
    <property type="match status" value="1"/>
</dbReference>
<dbReference type="InterPro" id="IPR008928">
    <property type="entry name" value="6-hairpin_glycosidase_sf"/>
</dbReference>
<dbReference type="STRING" id="71717.A0A4Y7TN14"/>
<feature type="active site" evidence="8">
    <location>
        <position position="489"/>
    </location>
</feature>
<evidence type="ECO:0000256" key="2">
    <source>
        <dbReference type="ARBA" id="ARBA00007072"/>
    </source>
</evidence>
<evidence type="ECO:0000313" key="14">
    <source>
        <dbReference type="Proteomes" id="UP000298030"/>
    </source>
</evidence>
<comment type="catalytic activity">
    <reaction evidence="1 9">
        <text>Endohydrolysis of (1-&gt;4)-beta-D-glucosidic linkages in cellulose, lichenin and cereal beta-D-glucans.</text>
        <dbReference type="EC" id="3.2.1.4"/>
    </reaction>
</comment>
<reference evidence="13 14" key="1">
    <citation type="journal article" date="2019" name="Nat. Ecol. Evol.">
        <title>Megaphylogeny resolves global patterns of mushroom evolution.</title>
        <authorList>
            <person name="Varga T."/>
            <person name="Krizsan K."/>
            <person name="Foldi C."/>
            <person name="Dima B."/>
            <person name="Sanchez-Garcia M."/>
            <person name="Sanchez-Ramirez S."/>
            <person name="Szollosi G.J."/>
            <person name="Szarkandi J.G."/>
            <person name="Papp V."/>
            <person name="Albert L."/>
            <person name="Andreopoulos W."/>
            <person name="Angelini C."/>
            <person name="Antonin V."/>
            <person name="Barry K.W."/>
            <person name="Bougher N.L."/>
            <person name="Buchanan P."/>
            <person name="Buyck B."/>
            <person name="Bense V."/>
            <person name="Catcheside P."/>
            <person name="Chovatia M."/>
            <person name="Cooper J."/>
            <person name="Damon W."/>
            <person name="Desjardin D."/>
            <person name="Finy P."/>
            <person name="Geml J."/>
            <person name="Haridas S."/>
            <person name="Hughes K."/>
            <person name="Justo A."/>
            <person name="Karasinski D."/>
            <person name="Kautmanova I."/>
            <person name="Kiss B."/>
            <person name="Kocsube S."/>
            <person name="Kotiranta H."/>
            <person name="LaButti K.M."/>
            <person name="Lechner B.E."/>
            <person name="Liimatainen K."/>
            <person name="Lipzen A."/>
            <person name="Lukacs Z."/>
            <person name="Mihaltcheva S."/>
            <person name="Morgado L.N."/>
            <person name="Niskanen T."/>
            <person name="Noordeloos M.E."/>
            <person name="Ohm R.A."/>
            <person name="Ortiz-Santana B."/>
            <person name="Ovrebo C."/>
            <person name="Racz N."/>
            <person name="Riley R."/>
            <person name="Savchenko A."/>
            <person name="Shiryaev A."/>
            <person name="Soop K."/>
            <person name="Spirin V."/>
            <person name="Szebenyi C."/>
            <person name="Tomsovsky M."/>
            <person name="Tulloss R.E."/>
            <person name="Uehling J."/>
            <person name="Grigoriev I.V."/>
            <person name="Vagvolgyi C."/>
            <person name="Papp T."/>
            <person name="Martin F.M."/>
            <person name="Miettinen O."/>
            <person name="Hibbett D.S."/>
            <person name="Nagy L.G."/>
        </authorList>
    </citation>
    <scope>NUCLEOTIDE SEQUENCE [LARGE SCALE GENOMIC DNA]</scope>
    <source>
        <strain evidence="13 14">FP101781</strain>
    </source>
</reference>
<keyword evidence="6 8" id="KW-0326">Glycosidase</keyword>
<name>A0A4Y7TN14_COPMI</name>
<evidence type="ECO:0000256" key="7">
    <source>
        <dbReference type="ARBA" id="ARBA00023326"/>
    </source>
</evidence>
<keyword evidence="9" id="KW-0732">Signal</keyword>
<keyword evidence="11" id="KW-1133">Transmembrane helix</keyword>
<dbReference type="PANTHER" id="PTHR22298">
    <property type="entry name" value="ENDO-1,4-BETA-GLUCANASE"/>
    <property type="match status" value="1"/>
</dbReference>
<keyword evidence="11" id="KW-0812">Transmembrane</keyword>
<evidence type="ECO:0000256" key="1">
    <source>
        <dbReference type="ARBA" id="ARBA00000966"/>
    </source>
</evidence>
<dbReference type="SUPFAM" id="SSF48208">
    <property type="entry name" value="Six-hairpin glycosidases"/>
    <property type="match status" value="1"/>
</dbReference>
<dbReference type="InterPro" id="IPR001701">
    <property type="entry name" value="Glyco_hydro_9"/>
</dbReference>
<sequence>MYPALLALVLHTASLLVAAQLTLPSSPWQPPDISDGAKSSNESYPNSKWSTLLGEALYFYEAQRSGELPSNKRVPWRNSSALDDGREARVDLAGGYYDAGDYSKQTFPLAFSLTSICWGATDFGKGYDLANQTAYLDDMLRWGLDWLIKAHTNESTLWVLVASKDSDGSYWGGDRTIPIPRPVYQVNDTNPGTDVAAQTAAAFAACSNLYANRALDNSTFSTPASLKDDTYADTLLTHAQQLYKFAVNATGGRKVYQKSVPEVASAYASSDYGDELTMAALFLSWATGDQQLFLEAEGYWEQYKLAESNRVYNWDSKVPALPVLFSQISKTQPNVGSNFSTWQRIAETYFDSIVNKKDSPAYMTGGGLLWFEGDSNSASLNPALNVAMLLRRFSPLTTSSEKKADYLAFADSQFEYTLGKNPMSMPFIVGLNPNSPSKPHSAPAHGGNDVETINTDPENNAYTIYGALVGGPDRWDRYFDIRNDWPQSEVALDYNAPLLTLASMHTLSATKDPYYVQLQEGAYLSVKPSGIPCDAVYPEGCRAPAMNKGAKIAMAVCLTVVSLVVFGLSGYYIFILIRNAKEGTEYTA</sequence>
<protein>
    <recommendedName>
        <fullName evidence="9">Endoglucanase</fullName>
        <ecNumber evidence="9">3.2.1.4</ecNumber>
    </recommendedName>
</protein>
<keyword evidence="3 8" id="KW-0378">Hydrolase</keyword>
<feature type="domain" description="Glycoside hydrolase family 9" evidence="12">
    <location>
        <begin position="50"/>
        <end position="501"/>
    </location>
</feature>
<organism evidence="13 14">
    <name type="scientific">Coprinellus micaceus</name>
    <name type="common">Glistening ink-cap mushroom</name>
    <name type="synonym">Coprinus micaceus</name>
    <dbReference type="NCBI Taxonomy" id="71717"/>
    <lineage>
        <taxon>Eukaryota</taxon>
        <taxon>Fungi</taxon>
        <taxon>Dikarya</taxon>
        <taxon>Basidiomycota</taxon>
        <taxon>Agaricomycotina</taxon>
        <taxon>Agaricomycetes</taxon>
        <taxon>Agaricomycetidae</taxon>
        <taxon>Agaricales</taxon>
        <taxon>Agaricineae</taxon>
        <taxon>Psathyrellaceae</taxon>
        <taxon>Coprinellus</taxon>
    </lineage>
</organism>
<evidence type="ECO:0000256" key="6">
    <source>
        <dbReference type="ARBA" id="ARBA00023295"/>
    </source>
</evidence>
<comment type="caution">
    <text evidence="13">The sequence shown here is derived from an EMBL/GenBank/DDBJ whole genome shotgun (WGS) entry which is preliminary data.</text>
</comment>
<comment type="similarity">
    <text evidence="2 8 9">Belongs to the glycosyl hydrolase 9 (cellulase E) family.</text>
</comment>
<evidence type="ECO:0000313" key="13">
    <source>
        <dbReference type="EMBL" id="TEB35585.1"/>
    </source>
</evidence>
<feature type="chain" id="PRO_5021439108" description="Endoglucanase" evidence="9">
    <location>
        <begin position="20"/>
        <end position="588"/>
    </location>
</feature>
<dbReference type="GO" id="GO:0008810">
    <property type="term" value="F:cellulase activity"/>
    <property type="evidence" value="ECO:0007669"/>
    <property type="project" value="UniProtKB-EC"/>
</dbReference>
<dbReference type="EC" id="3.2.1.4" evidence="9"/>
<feature type="signal peptide" evidence="9">
    <location>
        <begin position="1"/>
        <end position="19"/>
    </location>
</feature>
<keyword evidence="11" id="KW-0472">Membrane</keyword>
<evidence type="ECO:0000256" key="10">
    <source>
        <dbReference type="SAM" id="MobiDB-lite"/>
    </source>
</evidence>
<dbReference type="GO" id="GO:0030245">
    <property type="term" value="P:cellulose catabolic process"/>
    <property type="evidence" value="ECO:0007669"/>
    <property type="project" value="UniProtKB-KW"/>
</dbReference>
<feature type="transmembrane region" description="Helical" evidence="11">
    <location>
        <begin position="552"/>
        <end position="574"/>
    </location>
</feature>
<feature type="region of interest" description="Disordered" evidence="10">
    <location>
        <begin position="434"/>
        <end position="455"/>
    </location>
</feature>
<dbReference type="Proteomes" id="UP000298030">
    <property type="component" value="Unassembled WGS sequence"/>
</dbReference>
<dbReference type="OrthoDB" id="10257085at2759"/>
<keyword evidence="4 9" id="KW-0136">Cellulose degradation</keyword>
<keyword evidence="14" id="KW-1185">Reference proteome</keyword>
<dbReference type="InterPro" id="IPR033126">
    <property type="entry name" value="Glyco_hydro_9_Asp/Glu_AS"/>
</dbReference>
<evidence type="ECO:0000256" key="4">
    <source>
        <dbReference type="ARBA" id="ARBA00023001"/>
    </source>
</evidence>
<keyword evidence="7 8" id="KW-0624">Polysaccharide degradation</keyword>
<dbReference type="InterPro" id="IPR012341">
    <property type="entry name" value="6hp_glycosidase-like_sf"/>
</dbReference>
<evidence type="ECO:0000256" key="9">
    <source>
        <dbReference type="RuleBase" id="RU361166"/>
    </source>
</evidence>
<keyword evidence="5 8" id="KW-0119">Carbohydrate metabolism</keyword>
<evidence type="ECO:0000256" key="5">
    <source>
        <dbReference type="ARBA" id="ARBA00023277"/>
    </source>
</evidence>
<dbReference type="Pfam" id="PF00759">
    <property type="entry name" value="Glyco_hydro_9"/>
    <property type="match status" value="1"/>
</dbReference>
<proteinExistence type="inferred from homology"/>
<evidence type="ECO:0000256" key="3">
    <source>
        <dbReference type="ARBA" id="ARBA00022801"/>
    </source>
</evidence>
<evidence type="ECO:0000259" key="12">
    <source>
        <dbReference type="Pfam" id="PF00759"/>
    </source>
</evidence>
<dbReference type="PROSITE" id="PS00698">
    <property type="entry name" value="GH9_3"/>
    <property type="match status" value="1"/>
</dbReference>
<accession>A0A4Y7TN14</accession>
<evidence type="ECO:0000256" key="11">
    <source>
        <dbReference type="SAM" id="Phobius"/>
    </source>
</evidence>
<dbReference type="EMBL" id="QPFP01000007">
    <property type="protein sequence ID" value="TEB35585.1"/>
    <property type="molecule type" value="Genomic_DNA"/>
</dbReference>
<gene>
    <name evidence="13" type="ORF">FA13DRAFT_1771998</name>
</gene>
<feature type="active site" evidence="8">
    <location>
        <position position="480"/>
    </location>
</feature>